<evidence type="ECO:0000256" key="5">
    <source>
        <dbReference type="ARBA" id="ARBA00022989"/>
    </source>
</evidence>
<dbReference type="InterPro" id="IPR003663">
    <property type="entry name" value="Sugar/inositol_transpt"/>
</dbReference>
<keyword evidence="3 7" id="KW-0813">Transport</keyword>
<dbReference type="GO" id="GO:0005351">
    <property type="term" value="F:carbohydrate:proton symporter activity"/>
    <property type="evidence" value="ECO:0007669"/>
    <property type="project" value="TreeGrafter"/>
</dbReference>
<keyword evidence="5 8" id="KW-1133">Transmembrane helix</keyword>
<keyword evidence="11" id="KW-1185">Reference proteome</keyword>
<feature type="domain" description="Major facilitator superfamily (MFS) profile" evidence="9">
    <location>
        <begin position="38"/>
        <end position="476"/>
    </location>
</feature>
<dbReference type="Proteomes" id="UP000031575">
    <property type="component" value="Unassembled WGS sequence"/>
</dbReference>
<dbReference type="Gene3D" id="1.20.1250.20">
    <property type="entry name" value="MFS general substrate transporter like domains"/>
    <property type="match status" value="1"/>
</dbReference>
<dbReference type="AlphaFoldDB" id="A0A0C2IRZ7"/>
<feature type="transmembrane region" description="Helical" evidence="8">
    <location>
        <begin position="453"/>
        <end position="472"/>
    </location>
</feature>
<feature type="transmembrane region" description="Helical" evidence="8">
    <location>
        <begin position="131"/>
        <end position="153"/>
    </location>
</feature>
<feature type="transmembrane region" description="Helical" evidence="8">
    <location>
        <begin position="423"/>
        <end position="441"/>
    </location>
</feature>
<dbReference type="SUPFAM" id="SSF103473">
    <property type="entry name" value="MFS general substrate transporter"/>
    <property type="match status" value="1"/>
</dbReference>
<proteinExistence type="inferred from homology"/>
<dbReference type="RefSeq" id="XP_040619816.1">
    <property type="nucleotide sequence ID" value="XM_040759920.1"/>
</dbReference>
<sequence length="542" mass="59895">MGAFTDASAGAGVNLADLIPKDRKPWWRDTRLLHLNFLLLSALLTQTASGFDSSMINGMQSLTHWAAFFDHPNGTRLGAMTAGTTGGTLIAVLWSSQLCERFGRRWPIFGGSAVIILGSVLQGAAQNFGMFVAGRFIVGAGLCMVSTAAPPLLTECAYPTHRGVLVSMYMVSWPLGSLVAAWITYGTFRIDSAWSWRLPSLLQCSVSVVQMALVWFAPESPRWLIYNNRQDEARAFFAKFHGHGDADAPLVRFEMAEVVATLEMEKEQKQARWAAFFRTPGMRHRFFLAAWIPAMLQWSGNNLTSYYLTRVLNSIGITDSKTQLIINGCLSIWSFLTALVFAGLVDRLGRRFLFLLGMAGMLLSYVIWTICSALNQQRNFEDHGLAAGVITMILVFSAFYHVQSPAAPTYIMEILPFTLRAKGAMLYQLTGNIAGIFNSFVNPIGMTNLGWRYYIVWCCVIAFNLATIYFFFPETRGYALEDVGQIFDGPDALTGTNAMRKMGMTVDGEVEHAEDAENVENADASTASAAKRTVQHNEVEAV</sequence>
<dbReference type="OrthoDB" id="6133115at2759"/>
<dbReference type="GO" id="GO:0016020">
    <property type="term" value="C:membrane"/>
    <property type="evidence" value="ECO:0007669"/>
    <property type="project" value="UniProtKB-SubCell"/>
</dbReference>
<feature type="transmembrane region" description="Helical" evidence="8">
    <location>
        <begin position="352"/>
        <end position="371"/>
    </location>
</feature>
<feature type="transmembrane region" description="Helical" evidence="8">
    <location>
        <begin position="383"/>
        <end position="402"/>
    </location>
</feature>
<keyword evidence="6 8" id="KW-0472">Membrane</keyword>
<dbReference type="Pfam" id="PF00083">
    <property type="entry name" value="Sugar_tr"/>
    <property type="match status" value="1"/>
</dbReference>
<dbReference type="InterPro" id="IPR005828">
    <property type="entry name" value="MFS_sugar_transport-like"/>
</dbReference>
<dbReference type="EMBL" id="AWTV01000007">
    <property type="protein sequence ID" value="KIH91806.1"/>
    <property type="molecule type" value="Genomic_DNA"/>
</dbReference>
<evidence type="ECO:0000259" key="9">
    <source>
        <dbReference type="PROSITE" id="PS50850"/>
    </source>
</evidence>
<evidence type="ECO:0000313" key="11">
    <source>
        <dbReference type="Proteomes" id="UP000031575"/>
    </source>
</evidence>
<dbReference type="PANTHER" id="PTHR48022">
    <property type="entry name" value="PLASTIDIC GLUCOSE TRANSPORTER 4"/>
    <property type="match status" value="1"/>
</dbReference>
<evidence type="ECO:0000256" key="1">
    <source>
        <dbReference type="ARBA" id="ARBA00004141"/>
    </source>
</evidence>
<organism evidence="10 11">
    <name type="scientific">Sporothrix brasiliensis 5110</name>
    <dbReference type="NCBI Taxonomy" id="1398154"/>
    <lineage>
        <taxon>Eukaryota</taxon>
        <taxon>Fungi</taxon>
        <taxon>Dikarya</taxon>
        <taxon>Ascomycota</taxon>
        <taxon>Pezizomycotina</taxon>
        <taxon>Sordariomycetes</taxon>
        <taxon>Sordariomycetidae</taxon>
        <taxon>Ophiostomatales</taxon>
        <taxon>Ophiostomataceae</taxon>
        <taxon>Sporothrix</taxon>
    </lineage>
</organism>
<dbReference type="NCBIfam" id="TIGR00879">
    <property type="entry name" value="SP"/>
    <property type="match status" value="1"/>
</dbReference>
<feature type="transmembrane region" description="Helical" evidence="8">
    <location>
        <begin position="165"/>
        <end position="188"/>
    </location>
</feature>
<evidence type="ECO:0000256" key="8">
    <source>
        <dbReference type="SAM" id="Phobius"/>
    </source>
</evidence>
<comment type="caution">
    <text evidence="10">The sequence shown here is derived from an EMBL/GenBank/DDBJ whole genome shotgun (WGS) entry which is preliminary data.</text>
</comment>
<feature type="transmembrane region" description="Helical" evidence="8">
    <location>
        <begin position="77"/>
        <end position="94"/>
    </location>
</feature>
<name>A0A0C2IRZ7_9PEZI</name>
<dbReference type="InterPro" id="IPR036259">
    <property type="entry name" value="MFS_trans_sf"/>
</dbReference>
<evidence type="ECO:0000256" key="4">
    <source>
        <dbReference type="ARBA" id="ARBA00022692"/>
    </source>
</evidence>
<dbReference type="GeneID" id="63674841"/>
<dbReference type="InterPro" id="IPR020846">
    <property type="entry name" value="MFS_dom"/>
</dbReference>
<dbReference type="PANTHER" id="PTHR48022:SF24">
    <property type="entry name" value="HEXOSE TRANSPORTER PROTEIN (AFU_ORTHOLOGUE AFUA_8G04480)"/>
    <property type="match status" value="1"/>
</dbReference>
<evidence type="ECO:0000256" key="7">
    <source>
        <dbReference type="RuleBase" id="RU003346"/>
    </source>
</evidence>
<feature type="transmembrane region" description="Helical" evidence="8">
    <location>
        <begin position="32"/>
        <end position="51"/>
    </location>
</feature>
<evidence type="ECO:0000313" key="10">
    <source>
        <dbReference type="EMBL" id="KIH91806.1"/>
    </source>
</evidence>
<feature type="transmembrane region" description="Helical" evidence="8">
    <location>
        <begin position="324"/>
        <end position="345"/>
    </location>
</feature>
<dbReference type="FunFam" id="1.20.1250.20:FF:000117">
    <property type="entry name" value="MFS hexose transporter"/>
    <property type="match status" value="1"/>
</dbReference>
<comment type="subcellular location">
    <subcellularLocation>
        <location evidence="1">Membrane</location>
        <topology evidence="1">Multi-pass membrane protein</topology>
    </subcellularLocation>
</comment>
<gene>
    <name evidence="10" type="ORF">SPBR_01610</name>
</gene>
<reference evidence="10 11" key="1">
    <citation type="journal article" date="2014" name="BMC Genomics">
        <title>Comparative genomics of the major fungal agents of human and animal Sporotrichosis: Sporothrix schenckii and Sporothrix brasiliensis.</title>
        <authorList>
            <person name="Teixeira M.M."/>
            <person name="de Almeida L.G."/>
            <person name="Kubitschek-Barreira P."/>
            <person name="Alves F.L."/>
            <person name="Kioshima E.S."/>
            <person name="Abadio A.K."/>
            <person name="Fernandes L."/>
            <person name="Derengowski L.S."/>
            <person name="Ferreira K.S."/>
            <person name="Souza R.C."/>
            <person name="Ruiz J.C."/>
            <person name="de Andrade N.C."/>
            <person name="Paes H.C."/>
            <person name="Nicola A.M."/>
            <person name="Albuquerque P."/>
            <person name="Gerber A.L."/>
            <person name="Martins V.P."/>
            <person name="Peconick L.D."/>
            <person name="Neto A.V."/>
            <person name="Chaucanez C.B."/>
            <person name="Silva P.A."/>
            <person name="Cunha O.L."/>
            <person name="de Oliveira F.F."/>
            <person name="dos Santos T.C."/>
            <person name="Barros A.L."/>
            <person name="Soares M.A."/>
            <person name="de Oliveira L.M."/>
            <person name="Marini M.M."/>
            <person name="Villalobos-Duno H."/>
            <person name="Cunha M.M."/>
            <person name="de Hoog S."/>
            <person name="da Silveira J.F."/>
            <person name="Henrissat B."/>
            <person name="Nino-Vega G.A."/>
            <person name="Cisalpino P.S."/>
            <person name="Mora-Montes H.M."/>
            <person name="Almeida S.R."/>
            <person name="Stajich J.E."/>
            <person name="Lopes-Bezerra L.M."/>
            <person name="Vasconcelos A.T."/>
            <person name="Felipe M.S."/>
        </authorList>
    </citation>
    <scope>NUCLEOTIDE SEQUENCE [LARGE SCALE GENOMIC DNA]</scope>
    <source>
        <strain evidence="10 11">5110</strain>
    </source>
</reference>
<evidence type="ECO:0000256" key="6">
    <source>
        <dbReference type="ARBA" id="ARBA00023136"/>
    </source>
</evidence>
<dbReference type="VEuPathDB" id="FungiDB:SPBR_01610"/>
<keyword evidence="4 8" id="KW-0812">Transmembrane</keyword>
<accession>A0A0C2IRZ7</accession>
<dbReference type="HOGENOM" id="CLU_001265_30_13_1"/>
<dbReference type="PROSITE" id="PS50850">
    <property type="entry name" value="MFS"/>
    <property type="match status" value="1"/>
</dbReference>
<evidence type="ECO:0000256" key="2">
    <source>
        <dbReference type="ARBA" id="ARBA00010992"/>
    </source>
</evidence>
<keyword evidence="10" id="KW-0762">Sugar transport</keyword>
<comment type="similarity">
    <text evidence="2 7">Belongs to the major facilitator superfamily. Sugar transporter (TC 2.A.1.1) family.</text>
</comment>
<dbReference type="InterPro" id="IPR050360">
    <property type="entry name" value="MFS_Sugar_Transporters"/>
</dbReference>
<evidence type="ECO:0000256" key="3">
    <source>
        <dbReference type="ARBA" id="ARBA00022448"/>
    </source>
</evidence>
<protein>
    <submittedName>
        <fullName evidence="10">Sugar transporter</fullName>
    </submittedName>
</protein>
<feature type="transmembrane region" description="Helical" evidence="8">
    <location>
        <begin position="286"/>
        <end position="304"/>
    </location>
</feature>